<proteinExistence type="inferred from homology"/>
<sequence length="1093" mass="118405">MAPNNVVLCHRHGLSLNLSEGPGEMCVMHGWDDPQARVLADDADMVLVMGGPGTGRTSLCLEIAARHVASGGLLSDVLVLAQTRPSAQALRTALVRRLAGAHLEPQVMTVHALARRIVASPSRRLLTAPEQEFRMRELLAARDMSDWPDELRTCAGTAQFASDVRVMAARLRQEGCDPQDLTDAGVTWGVPEWRVLGPFLADYLDVLDLEGTLDYAEAVHRARIALTRPGADIEVRSRIKLLICDDVVECDSSQIRFLSQIARCHIPCVLTADPDQTIYGFRGAVAERLDEVIDEFPDVSVHHLATNYRNSQHIAEVVESLRTRMPAVPSSSQLRRRANHSAVTEDGTVAAVRAPSMTRLVRKIAGTLRHAHVADGVAWRNMAVVTRHGGELGIIATVLAAEDIPVLRSRDEHALSDINAVTHIVNALAIAVALASGRQPSDRDVATLLSNPLAGIDRSLVHRLETWCRLVRGIDIDWPLLGELGADPMAAVAAERGNERPEDGSRAEVDGRAEEAGKEGSETAHEAYSVPPGLRALAQPLAMMVQRVQRAADLLRSDASCHEALWALWQGSSWTSSLRSRALAGDSAADRDLDGLCSLFDMADGAQTMAGIAGARRLIEVVRQEQIPADRARESDEDRDGVSVVTAHRVKGREFDVVAVCGLEEGNWPADNHTGSLVRADRWSPDSLVAAPGWSENLRAETRLLLVACSRARRQLLLCTVESAEEGKRPSGLVAGLPHVEDHVDSLNFTSLTELVGELRRVVVDNSELPGVRAEAQALLDDLRVEKHRGRQLVPQADPSTWWCQGAPHQADVAGEIELSASHIGELLTCPRRWFMTRRAGASSGSAFQASIGSLVHRICAENMGHWSLPGALTELEEAWPEIDVTAEWQRNAKLADAKAAVQRFDGWLQSRHRQLIGTEVRVDGTIEVPSGTARVRGSIDRLERDAEGACYVVDLKTGASQSEETKRSHRLQIGVYQAVVASGGVKTIGPKPVSGAELVHLQIGAGKGKLSPKVDHQSGLADVPWPNEIDPVDGCRNWIEASVDKALRIVISGDYPAVVNRGCGHCPAKAGCPALVPMDPATARSNRRRNAL</sequence>
<reference evidence="19" key="1">
    <citation type="submission" date="2021-06" db="EMBL/GenBank/DDBJ databases">
        <title>Genome sequence of Cutibacterium modestum strain KB17-24694.</title>
        <authorList>
            <person name="Dekio I."/>
            <person name="Asahina A."/>
            <person name="Nishida M."/>
        </authorList>
    </citation>
    <scope>NUCLEOTIDE SEQUENCE</scope>
    <source>
        <strain evidence="19">KB17-24694</strain>
    </source>
</reference>
<protein>
    <recommendedName>
        <fullName evidence="13">DNA 3'-5' helicase</fullName>
        <ecNumber evidence="13">5.6.2.4</ecNumber>
    </recommendedName>
</protein>
<dbReference type="SUPFAM" id="SSF52540">
    <property type="entry name" value="P-loop containing nucleoside triphosphate hydrolases"/>
    <property type="match status" value="1"/>
</dbReference>
<gene>
    <name evidence="19" type="ORF">KB1_09690</name>
</gene>
<evidence type="ECO:0000256" key="5">
    <source>
        <dbReference type="ARBA" id="ARBA00022801"/>
    </source>
</evidence>
<dbReference type="Pfam" id="PF00580">
    <property type="entry name" value="UvrD-helicase"/>
    <property type="match status" value="1"/>
</dbReference>
<dbReference type="Pfam" id="PF13361">
    <property type="entry name" value="UvrD_C"/>
    <property type="match status" value="1"/>
</dbReference>
<evidence type="ECO:0000256" key="15">
    <source>
        <dbReference type="PROSITE-ProRule" id="PRU00560"/>
    </source>
</evidence>
<keyword evidence="3 15" id="KW-0547">Nucleotide-binding</keyword>
<dbReference type="InterPro" id="IPR014017">
    <property type="entry name" value="DNA_helicase_UvrD-like_C"/>
</dbReference>
<keyword evidence="7" id="KW-0269">Exonuclease</keyword>
<evidence type="ECO:0000256" key="10">
    <source>
        <dbReference type="ARBA" id="ARBA00023204"/>
    </source>
</evidence>
<dbReference type="InterPro" id="IPR000212">
    <property type="entry name" value="DNA_helicase_UvrD/REP"/>
</dbReference>
<feature type="domain" description="UvrD-like helicase ATP-binding" evidence="17">
    <location>
        <begin position="29"/>
        <end position="311"/>
    </location>
</feature>
<evidence type="ECO:0000256" key="13">
    <source>
        <dbReference type="ARBA" id="ARBA00034808"/>
    </source>
</evidence>
<dbReference type="EMBL" id="AP024747">
    <property type="protein sequence ID" value="BCY24979.1"/>
    <property type="molecule type" value="Genomic_DNA"/>
</dbReference>
<comment type="catalytic activity">
    <reaction evidence="12">
        <text>Couples ATP hydrolysis with the unwinding of duplex DNA by translocating in the 3'-5' direction.</text>
        <dbReference type="EC" id="5.6.2.4"/>
    </reaction>
</comment>
<dbReference type="Gene3D" id="3.90.320.10">
    <property type="match status" value="1"/>
</dbReference>
<dbReference type="InterPro" id="IPR013986">
    <property type="entry name" value="DExx_box_DNA_helicase_dom_sf"/>
</dbReference>
<keyword evidence="9" id="KW-0238">DNA-binding</keyword>
<dbReference type="InterPro" id="IPR038726">
    <property type="entry name" value="PDDEXK_AddAB-type"/>
</dbReference>
<dbReference type="GO" id="GO:0043138">
    <property type="term" value="F:3'-5' DNA helicase activity"/>
    <property type="evidence" value="ECO:0007669"/>
    <property type="project" value="UniProtKB-EC"/>
</dbReference>
<evidence type="ECO:0000256" key="2">
    <source>
        <dbReference type="ARBA" id="ARBA00022722"/>
    </source>
</evidence>
<keyword evidence="10" id="KW-0234">DNA repair</keyword>
<dbReference type="GO" id="GO:0005829">
    <property type="term" value="C:cytosol"/>
    <property type="evidence" value="ECO:0007669"/>
    <property type="project" value="TreeGrafter"/>
</dbReference>
<evidence type="ECO:0000259" key="18">
    <source>
        <dbReference type="PROSITE" id="PS51217"/>
    </source>
</evidence>
<comment type="catalytic activity">
    <reaction evidence="14">
        <text>ATP + H2O = ADP + phosphate + H(+)</text>
        <dbReference type="Rhea" id="RHEA:13065"/>
        <dbReference type="ChEBI" id="CHEBI:15377"/>
        <dbReference type="ChEBI" id="CHEBI:15378"/>
        <dbReference type="ChEBI" id="CHEBI:30616"/>
        <dbReference type="ChEBI" id="CHEBI:43474"/>
        <dbReference type="ChEBI" id="CHEBI:456216"/>
        <dbReference type="EC" id="5.6.2.4"/>
    </reaction>
</comment>
<keyword evidence="5 15" id="KW-0378">Hydrolase</keyword>
<dbReference type="Pfam" id="PF12705">
    <property type="entry name" value="PDDEXK_1"/>
    <property type="match status" value="1"/>
</dbReference>
<keyword evidence="4" id="KW-0227">DNA damage</keyword>
<dbReference type="Gene3D" id="3.40.50.300">
    <property type="entry name" value="P-loop containing nucleotide triphosphate hydrolases"/>
    <property type="match status" value="3"/>
</dbReference>
<evidence type="ECO:0000256" key="7">
    <source>
        <dbReference type="ARBA" id="ARBA00022839"/>
    </source>
</evidence>
<dbReference type="AlphaFoldDB" id="A0AAD1KNX2"/>
<evidence type="ECO:0000256" key="6">
    <source>
        <dbReference type="ARBA" id="ARBA00022806"/>
    </source>
</evidence>
<dbReference type="GO" id="GO:0004527">
    <property type="term" value="F:exonuclease activity"/>
    <property type="evidence" value="ECO:0007669"/>
    <property type="project" value="UniProtKB-KW"/>
</dbReference>
<evidence type="ECO:0000256" key="1">
    <source>
        <dbReference type="ARBA" id="ARBA00009922"/>
    </source>
</evidence>
<evidence type="ECO:0000256" key="11">
    <source>
        <dbReference type="ARBA" id="ARBA00023235"/>
    </source>
</evidence>
<evidence type="ECO:0000256" key="12">
    <source>
        <dbReference type="ARBA" id="ARBA00034617"/>
    </source>
</evidence>
<keyword evidence="2" id="KW-0540">Nuclease</keyword>
<name>A0AAD1KNX2_9ACTN</name>
<dbReference type="PANTHER" id="PTHR11070">
    <property type="entry name" value="UVRD / RECB / PCRA DNA HELICASE FAMILY MEMBER"/>
    <property type="match status" value="1"/>
</dbReference>
<evidence type="ECO:0000256" key="4">
    <source>
        <dbReference type="ARBA" id="ARBA00022763"/>
    </source>
</evidence>
<keyword evidence="6 15" id="KW-0347">Helicase</keyword>
<dbReference type="InterPro" id="IPR027417">
    <property type="entry name" value="P-loop_NTPase"/>
</dbReference>
<dbReference type="EC" id="5.6.2.4" evidence="13"/>
<dbReference type="PROSITE" id="PS51217">
    <property type="entry name" value="UVRD_HELICASE_CTER"/>
    <property type="match status" value="1"/>
</dbReference>
<dbReference type="PANTHER" id="PTHR11070:SF59">
    <property type="entry name" value="DNA 3'-5' HELICASE"/>
    <property type="match status" value="1"/>
</dbReference>
<evidence type="ECO:0000256" key="9">
    <source>
        <dbReference type="ARBA" id="ARBA00023125"/>
    </source>
</evidence>
<dbReference type="Gene3D" id="1.10.10.160">
    <property type="match status" value="1"/>
</dbReference>
<keyword evidence="8 15" id="KW-0067">ATP-binding</keyword>
<evidence type="ECO:0000313" key="20">
    <source>
        <dbReference type="Proteomes" id="UP000825072"/>
    </source>
</evidence>
<dbReference type="PROSITE" id="PS51198">
    <property type="entry name" value="UVRD_HELICASE_ATP_BIND"/>
    <property type="match status" value="1"/>
</dbReference>
<evidence type="ECO:0000313" key="19">
    <source>
        <dbReference type="EMBL" id="BCY24979.1"/>
    </source>
</evidence>
<feature type="region of interest" description="Disordered" evidence="16">
    <location>
        <begin position="494"/>
        <end position="528"/>
    </location>
</feature>
<organism evidence="19 20">
    <name type="scientific">Cutibacterium modestum</name>
    <dbReference type="NCBI Taxonomy" id="2559073"/>
    <lineage>
        <taxon>Bacteria</taxon>
        <taxon>Bacillati</taxon>
        <taxon>Actinomycetota</taxon>
        <taxon>Actinomycetes</taxon>
        <taxon>Propionibacteriales</taxon>
        <taxon>Propionibacteriaceae</taxon>
        <taxon>Cutibacterium</taxon>
    </lineage>
</organism>
<dbReference type="GO" id="GO:0003677">
    <property type="term" value="F:DNA binding"/>
    <property type="evidence" value="ECO:0007669"/>
    <property type="project" value="UniProtKB-KW"/>
</dbReference>
<accession>A0AAD1KNX2</accession>
<dbReference type="Proteomes" id="UP000825072">
    <property type="component" value="Chromosome 1"/>
</dbReference>
<dbReference type="GO" id="GO:0000725">
    <property type="term" value="P:recombinational repair"/>
    <property type="evidence" value="ECO:0007669"/>
    <property type="project" value="TreeGrafter"/>
</dbReference>
<evidence type="ECO:0000259" key="17">
    <source>
        <dbReference type="PROSITE" id="PS51198"/>
    </source>
</evidence>
<evidence type="ECO:0000256" key="16">
    <source>
        <dbReference type="SAM" id="MobiDB-lite"/>
    </source>
</evidence>
<dbReference type="InterPro" id="IPR014016">
    <property type="entry name" value="UvrD-like_ATP-bd"/>
</dbReference>
<evidence type="ECO:0000256" key="14">
    <source>
        <dbReference type="ARBA" id="ARBA00048988"/>
    </source>
</evidence>
<evidence type="ECO:0000256" key="3">
    <source>
        <dbReference type="ARBA" id="ARBA00022741"/>
    </source>
</evidence>
<feature type="binding site" evidence="15">
    <location>
        <begin position="50"/>
        <end position="57"/>
    </location>
    <ligand>
        <name>ATP</name>
        <dbReference type="ChEBI" id="CHEBI:30616"/>
    </ligand>
</feature>
<feature type="domain" description="UvrD-like helicase C-terminal" evidence="18">
    <location>
        <begin position="318"/>
        <end position="652"/>
    </location>
</feature>
<feature type="compositionally biased region" description="Basic and acidic residues" evidence="16">
    <location>
        <begin position="496"/>
        <end position="525"/>
    </location>
</feature>
<dbReference type="GO" id="GO:0005524">
    <property type="term" value="F:ATP binding"/>
    <property type="evidence" value="ECO:0007669"/>
    <property type="project" value="UniProtKB-UniRule"/>
</dbReference>
<keyword evidence="11" id="KW-0413">Isomerase</keyword>
<comment type="similarity">
    <text evidence="1">Belongs to the helicase family. UvrD subfamily.</text>
</comment>
<evidence type="ECO:0000256" key="8">
    <source>
        <dbReference type="ARBA" id="ARBA00022840"/>
    </source>
</evidence>
<dbReference type="InterPro" id="IPR011604">
    <property type="entry name" value="PDDEXK-like_dom_sf"/>
</dbReference>
<dbReference type="GO" id="GO:0033202">
    <property type="term" value="C:DNA helicase complex"/>
    <property type="evidence" value="ECO:0007669"/>
    <property type="project" value="TreeGrafter"/>
</dbReference>